<organism evidence="14 15">
    <name type="scientific">Tetrahymena thermophila (strain SB210)</name>
    <dbReference type="NCBI Taxonomy" id="312017"/>
    <lineage>
        <taxon>Eukaryota</taxon>
        <taxon>Sar</taxon>
        <taxon>Alveolata</taxon>
        <taxon>Ciliophora</taxon>
        <taxon>Intramacronucleata</taxon>
        <taxon>Oligohymenophorea</taxon>
        <taxon>Hymenostomatida</taxon>
        <taxon>Tetrahymenina</taxon>
        <taxon>Tetrahymenidae</taxon>
        <taxon>Tetrahymena</taxon>
    </lineage>
</organism>
<feature type="coiled-coil region" evidence="11">
    <location>
        <begin position="404"/>
        <end position="543"/>
    </location>
</feature>
<evidence type="ECO:0000256" key="12">
    <source>
        <dbReference type="SAM" id="MobiDB-lite"/>
    </source>
</evidence>
<evidence type="ECO:0000256" key="1">
    <source>
        <dbReference type="ARBA" id="ARBA00004245"/>
    </source>
</evidence>
<keyword evidence="2" id="KW-0963">Cytoplasm</keyword>
<dbReference type="SUPFAM" id="SSF52540">
    <property type="entry name" value="P-loop containing nucleoside triphosphate hydrolases"/>
    <property type="match status" value="1"/>
</dbReference>
<keyword evidence="4 9" id="KW-0547">Nucleotide-binding</keyword>
<keyword evidence="3 10" id="KW-0493">Microtubule</keyword>
<dbReference type="PROSITE" id="PS00411">
    <property type="entry name" value="KINESIN_MOTOR_1"/>
    <property type="match status" value="1"/>
</dbReference>
<dbReference type="InterPro" id="IPR027417">
    <property type="entry name" value="P-loop_NTPase"/>
</dbReference>
<dbReference type="InterPro" id="IPR027640">
    <property type="entry name" value="Kinesin-like_fam"/>
</dbReference>
<dbReference type="KEGG" id="tet:TTHERM_00085620"/>
<dbReference type="FunCoup" id="Q236N6">
    <property type="interactions" value="4"/>
</dbReference>
<proteinExistence type="inferred from homology"/>
<evidence type="ECO:0000256" key="3">
    <source>
        <dbReference type="ARBA" id="ARBA00022701"/>
    </source>
</evidence>
<feature type="compositionally biased region" description="Polar residues" evidence="12">
    <location>
        <begin position="675"/>
        <end position="689"/>
    </location>
</feature>
<dbReference type="InParanoid" id="Q236N6"/>
<dbReference type="CDD" id="cd01371">
    <property type="entry name" value="KISc_KIF3"/>
    <property type="match status" value="1"/>
</dbReference>
<name>Q236N6_TETTS</name>
<keyword evidence="5 9" id="KW-0067">ATP-binding</keyword>
<evidence type="ECO:0000313" key="15">
    <source>
        <dbReference type="Proteomes" id="UP000009168"/>
    </source>
</evidence>
<protein>
    <recommendedName>
        <fullName evidence="10">Kinesin-like protein</fullName>
    </recommendedName>
</protein>
<feature type="region of interest" description="Disordered" evidence="12">
    <location>
        <begin position="629"/>
        <end position="689"/>
    </location>
</feature>
<dbReference type="Proteomes" id="UP000009168">
    <property type="component" value="Unassembled WGS sequence"/>
</dbReference>
<comment type="similarity">
    <text evidence="9 10">Belongs to the TRAFAC class myosin-kinesin ATPase superfamily. Kinesin family.</text>
</comment>
<dbReference type="FunFam" id="3.40.850.10:FF:000029">
    <property type="entry name" value="Kinesin-like protein KIF17"/>
    <property type="match status" value="1"/>
</dbReference>
<dbReference type="SMART" id="SM00129">
    <property type="entry name" value="KISc"/>
    <property type="match status" value="1"/>
</dbReference>
<feature type="compositionally biased region" description="Low complexity" evidence="12">
    <location>
        <begin position="629"/>
        <end position="649"/>
    </location>
</feature>
<dbReference type="InterPro" id="IPR036961">
    <property type="entry name" value="Kinesin_motor_dom_sf"/>
</dbReference>
<sequence length="836" mass="95558">MSSETVKVMVRARPMNKLEISKGCANIVQVDPQTNQIILSNGKDAEAAKVFTYDYVFPPDIQQQTVYENSAFPLVESVVEGYNGTIFAYGQTGCGKTHSMLGKPNDEVEKGIIPRTFSHIINIVESANDKNFLVRCSYIEIYNEEIHDLLGKDAKARMDLKEYPDKGVFVKDLTMNVVKTVAEMEKWMNIGTENRSVGATAMNKDSSRSHSIFTLYIECSYKVEGDTEDHITAGKLNLVDLAGSERQSKTQATGDRLKEATKINLSLSALGNVISALVDGKSQHVPYRDSKLTRLLQDSLGGNTKTIMIAAISPADYNYEETLSTLRYASRAKNIKNQPKVNQDPKDALLKEYADEIKKLKEMLLKQQAGEQVNFNAVVNGNGQQQPQLAIQHSSSHVMNSSEVKKLKEKNDALNAERQQIEEEMKNKEKLFQQQMQEKLMIEQKLKEVEQKFIVGGTADQDKKKKISQMRNKLKKQMQEHEKIQEELKQKDEEFENLEIKYSSLQEELDATKKKVKKLNQKYKQAQSEIKDLEKEHEIQKEDLLDTIRYQQREVKILMSICQMLLTPDEIEIIKGQGEWQDDYQVYKLPPFYFKQKKLNFPKLPAAQAMDMIDQEKQSREIDFMRQNNNFDNRQNNNHQNGNSHSHSNSIKRIPSGTMDNFEDMNKFQFGNGPAKSNNTSRYNNGFQNGSDEFDLSKYDAGGGNSLHSIQESLKEKNNSPNIRIKKAHKVQQQPEKQRIPNVSLDPIESQRISQQKLMGLQDSHFLEPSFQGGEQRRSKNIQLQPIQARPLSNSQTVMNLNQLNKNNINMNSIDFDQIANKTPNRVKLDKIQVPR</sequence>
<dbReference type="STRING" id="312017.Q236N6"/>
<dbReference type="GO" id="GO:0003777">
    <property type="term" value="F:microtubule motor activity"/>
    <property type="evidence" value="ECO:0007669"/>
    <property type="project" value="InterPro"/>
</dbReference>
<evidence type="ECO:0000256" key="6">
    <source>
        <dbReference type="ARBA" id="ARBA00023054"/>
    </source>
</evidence>
<evidence type="ECO:0000256" key="2">
    <source>
        <dbReference type="ARBA" id="ARBA00022490"/>
    </source>
</evidence>
<reference evidence="15" key="1">
    <citation type="journal article" date="2006" name="PLoS Biol.">
        <title>Macronuclear genome sequence of the ciliate Tetrahymena thermophila, a model eukaryote.</title>
        <authorList>
            <person name="Eisen J.A."/>
            <person name="Coyne R.S."/>
            <person name="Wu M."/>
            <person name="Wu D."/>
            <person name="Thiagarajan M."/>
            <person name="Wortman J.R."/>
            <person name="Badger J.H."/>
            <person name="Ren Q."/>
            <person name="Amedeo P."/>
            <person name="Jones K.M."/>
            <person name="Tallon L.J."/>
            <person name="Delcher A.L."/>
            <person name="Salzberg S.L."/>
            <person name="Silva J.C."/>
            <person name="Haas B.J."/>
            <person name="Majoros W.H."/>
            <person name="Farzad M."/>
            <person name="Carlton J.M."/>
            <person name="Smith R.K. Jr."/>
            <person name="Garg J."/>
            <person name="Pearlman R.E."/>
            <person name="Karrer K.M."/>
            <person name="Sun L."/>
            <person name="Manning G."/>
            <person name="Elde N.C."/>
            <person name="Turkewitz A.P."/>
            <person name="Asai D.J."/>
            <person name="Wilkes D.E."/>
            <person name="Wang Y."/>
            <person name="Cai H."/>
            <person name="Collins K."/>
            <person name="Stewart B.A."/>
            <person name="Lee S.R."/>
            <person name="Wilamowska K."/>
            <person name="Weinberg Z."/>
            <person name="Ruzzo W.L."/>
            <person name="Wloga D."/>
            <person name="Gaertig J."/>
            <person name="Frankel J."/>
            <person name="Tsao C.-C."/>
            <person name="Gorovsky M.A."/>
            <person name="Keeling P.J."/>
            <person name="Waller R.F."/>
            <person name="Patron N.J."/>
            <person name="Cherry J.M."/>
            <person name="Stover N.A."/>
            <person name="Krieger C.J."/>
            <person name="del Toro C."/>
            <person name="Ryder H.F."/>
            <person name="Williamson S.C."/>
            <person name="Barbeau R.A."/>
            <person name="Hamilton E.P."/>
            <person name="Orias E."/>
        </authorList>
    </citation>
    <scope>NUCLEOTIDE SEQUENCE [LARGE SCALE GENOMIC DNA]</scope>
    <source>
        <strain evidence="15">SB210</strain>
    </source>
</reference>
<keyword evidence="8" id="KW-0206">Cytoskeleton</keyword>
<evidence type="ECO:0000256" key="4">
    <source>
        <dbReference type="ARBA" id="ARBA00022741"/>
    </source>
</evidence>
<gene>
    <name evidence="14" type="ORF">TTHERM_00085620</name>
</gene>
<dbReference type="RefSeq" id="XP_001012709.2">
    <property type="nucleotide sequence ID" value="XM_001012709.2"/>
</dbReference>
<dbReference type="PANTHER" id="PTHR47969:SF21">
    <property type="entry name" value="KINESIN-LIKE PROTEIN"/>
    <property type="match status" value="1"/>
</dbReference>
<feature type="binding site" evidence="9">
    <location>
        <begin position="90"/>
        <end position="97"/>
    </location>
    <ligand>
        <name>ATP</name>
        <dbReference type="ChEBI" id="CHEBI:30616"/>
    </ligand>
</feature>
<keyword evidence="7 9" id="KW-0505">Motor protein</keyword>
<dbReference type="OrthoDB" id="3176171at2759"/>
<keyword evidence="15" id="KW-1185">Reference proteome</keyword>
<dbReference type="GO" id="GO:0007018">
    <property type="term" value="P:microtubule-based movement"/>
    <property type="evidence" value="ECO:0007669"/>
    <property type="project" value="InterPro"/>
</dbReference>
<evidence type="ECO:0000256" key="9">
    <source>
        <dbReference type="PROSITE-ProRule" id="PRU00283"/>
    </source>
</evidence>
<dbReference type="GO" id="GO:0005524">
    <property type="term" value="F:ATP binding"/>
    <property type="evidence" value="ECO:0007669"/>
    <property type="project" value="UniProtKB-UniRule"/>
</dbReference>
<evidence type="ECO:0000313" key="14">
    <source>
        <dbReference type="EMBL" id="EAR92464.2"/>
    </source>
</evidence>
<evidence type="ECO:0000256" key="11">
    <source>
        <dbReference type="SAM" id="Coils"/>
    </source>
</evidence>
<evidence type="ECO:0000256" key="7">
    <source>
        <dbReference type="ARBA" id="ARBA00023175"/>
    </source>
</evidence>
<dbReference type="GeneID" id="7827647"/>
<feature type="domain" description="Kinesin motor" evidence="13">
    <location>
        <begin position="5"/>
        <end position="335"/>
    </location>
</feature>
<evidence type="ECO:0000256" key="10">
    <source>
        <dbReference type="RuleBase" id="RU000394"/>
    </source>
</evidence>
<dbReference type="Gene3D" id="3.40.850.10">
    <property type="entry name" value="Kinesin motor domain"/>
    <property type="match status" value="1"/>
</dbReference>
<dbReference type="Pfam" id="PF00225">
    <property type="entry name" value="Kinesin"/>
    <property type="match status" value="1"/>
</dbReference>
<dbReference type="PROSITE" id="PS50067">
    <property type="entry name" value="KINESIN_MOTOR_2"/>
    <property type="match status" value="1"/>
</dbReference>
<dbReference type="PRINTS" id="PR00380">
    <property type="entry name" value="KINESINHEAVY"/>
</dbReference>
<evidence type="ECO:0000259" key="13">
    <source>
        <dbReference type="PROSITE" id="PS50067"/>
    </source>
</evidence>
<dbReference type="AlphaFoldDB" id="Q236N6"/>
<dbReference type="InterPro" id="IPR019821">
    <property type="entry name" value="Kinesin_motor_CS"/>
</dbReference>
<dbReference type="GO" id="GO:0005874">
    <property type="term" value="C:microtubule"/>
    <property type="evidence" value="ECO:0007669"/>
    <property type="project" value="UniProtKB-KW"/>
</dbReference>
<dbReference type="EMBL" id="GG662749">
    <property type="protein sequence ID" value="EAR92464.2"/>
    <property type="molecule type" value="Genomic_DNA"/>
</dbReference>
<dbReference type="PANTHER" id="PTHR47969">
    <property type="entry name" value="CHROMOSOME-ASSOCIATED KINESIN KIF4A-RELATED"/>
    <property type="match status" value="1"/>
</dbReference>
<dbReference type="eggNOG" id="KOG4280">
    <property type="taxonomic scope" value="Eukaryota"/>
</dbReference>
<keyword evidence="6 11" id="KW-0175">Coiled coil</keyword>
<accession>Q236N6</accession>
<dbReference type="GO" id="GO:0008017">
    <property type="term" value="F:microtubule binding"/>
    <property type="evidence" value="ECO:0007669"/>
    <property type="project" value="InterPro"/>
</dbReference>
<dbReference type="HOGENOM" id="CLU_001485_22_4_1"/>
<dbReference type="InterPro" id="IPR001752">
    <property type="entry name" value="Kinesin_motor_dom"/>
</dbReference>
<comment type="subcellular location">
    <subcellularLocation>
        <location evidence="1">Cytoplasm</location>
        <location evidence="1">Cytoskeleton</location>
    </subcellularLocation>
</comment>
<evidence type="ECO:0000256" key="5">
    <source>
        <dbReference type="ARBA" id="ARBA00022840"/>
    </source>
</evidence>
<evidence type="ECO:0000256" key="8">
    <source>
        <dbReference type="ARBA" id="ARBA00023212"/>
    </source>
</evidence>